<dbReference type="PANTHER" id="PTHR10408">
    <property type="entry name" value="STEROL O-ACYLTRANSFERASE"/>
    <property type="match status" value="1"/>
</dbReference>
<protein>
    <recommendedName>
        <fullName evidence="6">diacylglycerol O-acyltransferase</fullName>
        <ecNumber evidence="6">2.3.1.20</ecNumber>
    </recommendedName>
</protein>
<comment type="caution">
    <text evidence="17">The sequence shown here is derived from an EMBL/GenBank/DDBJ whole genome shotgun (WGS) entry which is preliminary data.</text>
</comment>
<evidence type="ECO:0000256" key="1">
    <source>
        <dbReference type="ARBA" id="ARBA00004477"/>
    </source>
</evidence>
<evidence type="ECO:0000256" key="7">
    <source>
        <dbReference type="ARBA" id="ARBA00022679"/>
    </source>
</evidence>
<evidence type="ECO:0000256" key="15">
    <source>
        <dbReference type="SAM" id="MobiDB-lite"/>
    </source>
</evidence>
<dbReference type="Proteomes" id="UP000653305">
    <property type="component" value="Unassembled WGS sequence"/>
</dbReference>
<dbReference type="SUPFAM" id="SSF46785">
    <property type="entry name" value="Winged helix' DNA-binding domain"/>
    <property type="match status" value="1"/>
</dbReference>
<feature type="compositionally biased region" description="Basic and acidic residues" evidence="15">
    <location>
        <begin position="91"/>
        <end position="102"/>
    </location>
</feature>
<comment type="pathway">
    <text evidence="2">Glycerolipid metabolism; triacylglycerol biosynthesis.</text>
</comment>
<dbReference type="InterPro" id="IPR036388">
    <property type="entry name" value="WH-like_DNA-bd_sf"/>
</dbReference>
<evidence type="ECO:0000256" key="9">
    <source>
        <dbReference type="ARBA" id="ARBA00022824"/>
    </source>
</evidence>
<dbReference type="InterPro" id="IPR004299">
    <property type="entry name" value="MBOAT_fam"/>
</dbReference>
<keyword evidence="8 16" id="KW-0812">Transmembrane</keyword>
<feature type="transmembrane region" description="Helical" evidence="16">
    <location>
        <begin position="145"/>
        <end position="164"/>
    </location>
</feature>
<keyword evidence="13" id="KW-0687">Ribonucleoprotein</keyword>
<feature type="transmembrane region" description="Helical" evidence="16">
    <location>
        <begin position="219"/>
        <end position="244"/>
    </location>
</feature>
<feature type="compositionally biased region" description="Polar residues" evidence="15">
    <location>
        <begin position="9"/>
        <end position="23"/>
    </location>
</feature>
<evidence type="ECO:0000256" key="5">
    <source>
        <dbReference type="ARBA" id="ARBA00010014"/>
    </source>
</evidence>
<reference evidence="17" key="1">
    <citation type="submission" date="2020-07" db="EMBL/GenBank/DDBJ databases">
        <title>Ethylene signaling mediates host invasion by parasitic plants.</title>
        <authorList>
            <person name="Yoshida S."/>
        </authorList>
    </citation>
    <scope>NUCLEOTIDE SEQUENCE</scope>
    <source>
        <strain evidence="17">Okayama</strain>
    </source>
</reference>
<keyword evidence="10" id="KW-0689">Ribosomal protein</keyword>
<evidence type="ECO:0000256" key="6">
    <source>
        <dbReference type="ARBA" id="ARBA00013244"/>
    </source>
</evidence>
<gene>
    <name evidence="17" type="ORF">PHJA_000590800</name>
</gene>
<comment type="similarity">
    <text evidence="5">Belongs to the eukaryotic ribosomal protein eS19 family.</text>
</comment>
<evidence type="ECO:0000313" key="17">
    <source>
        <dbReference type="EMBL" id="GFP84469.1"/>
    </source>
</evidence>
<dbReference type="EMBL" id="BMAC01000086">
    <property type="protein sequence ID" value="GFP84469.1"/>
    <property type="molecule type" value="Genomic_DNA"/>
</dbReference>
<dbReference type="UniPathway" id="UPA00282"/>
<dbReference type="InterPro" id="IPR036390">
    <property type="entry name" value="WH_DNA-bd_sf"/>
</dbReference>
<organism evidence="17 18">
    <name type="scientific">Phtheirospermum japonicum</name>
    <dbReference type="NCBI Taxonomy" id="374723"/>
    <lineage>
        <taxon>Eukaryota</taxon>
        <taxon>Viridiplantae</taxon>
        <taxon>Streptophyta</taxon>
        <taxon>Embryophyta</taxon>
        <taxon>Tracheophyta</taxon>
        <taxon>Spermatophyta</taxon>
        <taxon>Magnoliopsida</taxon>
        <taxon>eudicotyledons</taxon>
        <taxon>Gunneridae</taxon>
        <taxon>Pentapetalae</taxon>
        <taxon>asterids</taxon>
        <taxon>lamiids</taxon>
        <taxon>Lamiales</taxon>
        <taxon>Orobanchaceae</taxon>
        <taxon>Orobanchaceae incertae sedis</taxon>
        <taxon>Phtheirospermum</taxon>
    </lineage>
</organism>
<keyword evidence="7 17" id="KW-0808">Transferase</keyword>
<feature type="transmembrane region" description="Helical" evidence="16">
    <location>
        <begin position="327"/>
        <end position="347"/>
    </location>
</feature>
<keyword evidence="14 17" id="KW-0012">Acyltransferase</keyword>
<evidence type="ECO:0000256" key="11">
    <source>
        <dbReference type="ARBA" id="ARBA00022989"/>
    </source>
</evidence>
<dbReference type="InterPro" id="IPR001266">
    <property type="entry name" value="Ribosomal_eS19"/>
</dbReference>
<dbReference type="SMART" id="SM01413">
    <property type="entry name" value="Ribosomal_S19e"/>
    <property type="match status" value="1"/>
</dbReference>
<keyword evidence="11 16" id="KW-1133">Transmembrane helix</keyword>
<dbReference type="AlphaFoldDB" id="A0A830BGI4"/>
<dbReference type="FunFam" id="1.10.10.10:FF:000118">
    <property type="entry name" value="40S ribosomal protein S19"/>
    <property type="match status" value="1"/>
</dbReference>
<evidence type="ECO:0000256" key="3">
    <source>
        <dbReference type="ARBA" id="ARBA00005189"/>
    </source>
</evidence>
<comment type="pathway">
    <text evidence="3">Lipid metabolism.</text>
</comment>
<keyword evidence="18" id="KW-1185">Reference proteome</keyword>
<dbReference type="GO" id="GO:1990904">
    <property type="term" value="C:ribonucleoprotein complex"/>
    <property type="evidence" value="ECO:0007669"/>
    <property type="project" value="UniProtKB-KW"/>
</dbReference>
<keyword evidence="12 16" id="KW-0472">Membrane</keyword>
<dbReference type="GO" id="GO:0006412">
    <property type="term" value="P:translation"/>
    <property type="evidence" value="ECO:0007669"/>
    <property type="project" value="InterPro"/>
</dbReference>
<evidence type="ECO:0000256" key="14">
    <source>
        <dbReference type="ARBA" id="ARBA00023315"/>
    </source>
</evidence>
<evidence type="ECO:0000256" key="2">
    <source>
        <dbReference type="ARBA" id="ARBA00004771"/>
    </source>
</evidence>
<dbReference type="Gene3D" id="1.10.10.10">
    <property type="entry name" value="Winged helix-like DNA-binding domain superfamily/Winged helix DNA-binding domain"/>
    <property type="match status" value="1"/>
</dbReference>
<dbReference type="InterPro" id="IPR014371">
    <property type="entry name" value="Oat_ACAT_DAG_ARE"/>
</dbReference>
<evidence type="ECO:0000313" key="18">
    <source>
        <dbReference type="Proteomes" id="UP000653305"/>
    </source>
</evidence>
<dbReference type="PANTHER" id="PTHR10408:SF7">
    <property type="entry name" value="DIACYLGLYCEROL O-ACYLTRANSFERASE 1"/>
    <property type="match status" value="1"/>
</dbReference>
<evidence type="ECO:0000256" key="13">
    <source>
        <dbReference type="ARBA" id="ARBA00023274"/>
    </source>
</evidence>
<feature type="region of interest" description="Disordered" evidence="15">
    <location>
        <begin position="1"/>
        <end position="109"/>
    </location>
</feature>
<accession>A0A830BGI4</accession>
<dbReference type="GO" id="GO:0009941">
    <property type="term" value="C:chloroplast envelope"/>
    <property type="evidence" value="ECO:0007669"/>
    <property type="project" value="TreeGrafter"/>
</dbReference>
<dbReference type="GO" id="GO:0003735">
    <property type="term" value="F:structural constituent of ribosome"/>
    <property type="evidence" value="ECO:0007669"/>
    <property type="project" value="InterPro"/>
</dbReference>
<comment type="similarity">
    <text evidence="4">Belongs to the membrane-bound acyltransferase family. Sterol o-acyltransferase subfamily.</text>
</comment>
<dbReference type="OrthoDB" id="10039049at2759"/>
<feature type="transmembrane region" description="Helical" evidence="16">
    <location>
        <begin position="265"/>
        <end position="285"/>
    </location>
</feature>
<feature type="transmembrane region" description="Helical" evidence="16">
    <location>
        <begin position="185"/>
        <end position="207"/>
    </location>
</feature>
<feature type="transmembrane region" description="Helical" evidence="16">
    <location>
        <begin position="402"/>
        <end position="420"/>
    </location>
</feature>
<dbReference type="GO" id="GO:0004144">
    <property type="term" value="F:diacylglycerol O-acyltransferase activity"/>
    <property type="evidence" value="ECO:0007669"/>
    <property type="project" value="UniProtKB-EC"/>
</dbReference>
<dbReference type="EC" id="2.3.1.20" evidence="6"/>
<evidence type="ECO:0000256" key="8">
    <source>
        <dbReference type="ARBA" id="ARBA00022692"/>
    </source>
</evidence>
<dbReference type="Pfam" id="PF01090">
    <property type="entry name" value="Ribosomal_S19e"/>
    <property type="match status" value="1"/>
</dbReference>
<comment type="subcellular location">
    <subcellularLocation>
        <location evidence="1">Endoplasmic reticulum membrane</location>
        <topology evidence="1">Multi-pass membrane protein</topology>
    </subcellularLocation>
</comment>
<dbReference type="GO" id="GO:0019432">
    <property type="term" value="P:triglyceride biosynthetic process"/>
    <property type="evidence" value="ECO:0007669"/>
    <property type="project" value="UniProtKB-UniPathway"/>
</dbReference>
<evidence type="ECO:0000256" key="4">
    <source>
        <dbReference type="ARBA" id="ARBA00009010"/>
    </source>
</evidence>
<evidence type="ECO:0000256" key="10">
    <source>
        <dbReference type="ARBA" id="ARBA00022980"/>
    </source>
</evidence>
<keyword evidence="9" id="KW-0256">Endoplasmic reticulum</keyword>
<dbReference type="Pfam" id="PF03062">
    <property type="entry name" value="MBOAT"/>
    <property type="match status" value="1"/>
</dbReference>
<name>A0A830BGI4_9LAMI</name>
<evidence type="ECO:0000256" key="12">
    <source>
        <dbReference type="ARBA" id="ARBA00023136"/>
    </source>
</evidence>
<dbReference type="GO" id="GO:0005789">
    <property type="term" value="C:endoplasmic reticulum membrane"/>
    <property type="evidence" value="ECO:0007669"/>
    <property type="project" value="UniProtKB-SubCell"/>
</dbReference>
<dbReference type="GO" id="GO:0005840">
    <property type="term" value="C:ribosome"/>
    <property type="evidence" value="ECO:0007669"/>
    <property type="project" value="UniProtKB-KW"/>
</dbReference>
<sequence>MAILESPESLDTTSSSADNGHTTTLRRRPSARSVEPLLESDSNSLEAASAVNDAERDKNDANLAGKLRGGVVESLNEERGTESASEGMNCGKEKEDEVKENGESGNGKGVDALGIKFAYRPSAPAHRRSKESPLSSDAIFKQSHAGLFNLCIVVLVAVNSRLIIENLMKYGWLIKAGFWFGPKSLRDWPLFMCCLSLPIFPLAAFLVEKLVKQEYMPEWVAVFLHVVITTTEILYPVVVILRYFIAMNEGWKRYMLKVTKCLPTLCDSAVLSGVTLMLFACIVWLKLVSYAHTNYDLRVLAKSLDKWEALSSYWNVDYSYDVNFKSLVYFMVAPTLCYQVTYALVITTDIICKFLKKLNILAELLCFGDREFYKDWWNARTVEEPVHKWMVRHIYFPCLRNGIPKVVAVLVAFLVSAIFHELCIAVPCHMFKLWAFIAVSSSLRHCNRPWPWLILHSQSTRPPYATATHAYDPRSSAWVEIPSRPQIPYASHLKRSGKMELPEWTDIVKTGVLKGLSPYDPDWYYIRAVSMARKIYLRGGLGVGAFRRIYGRSKRNESCPPHLGKNSGSVARHIIQQLQKMSIVEVDPRGGRRITSRTNGISTKLLEVLL</sequence>
<evidence type="ECO:0000256" key="16">
    <source>
        <dbReference type="SAM" id="Phobius"/>
    </source>
</evidence>
<proteinExistence type="inferred from homology"/>